<comment type="caution">
    <text evidence="1">The sequence shown here is derived from an EMBL/GenBank/DDBJ whole genome shotgun (WGS) entry which is preliminary data.</text>
</comment>
<keyword evidence="2" id="KW-1185">Reference proteome</keyword>
<name>A0A9N9LNF9_9HELO</name>
<proteinExistence type="predicted"/>
<protein>
    <submittedName>
        <fullName evidence="1">Uncharacterized protein</fullName>
    </submittedName>
</protein>
<dbReference type="OrthoDB" id="4226666at2759"/>
<gene>
    <name evidence="1" type="ORF">HYALB_00005075</name>
</gene>
<dbReference type="Proteomes" id="UP000701801">
    <property type="component" value="Unassembled WGS sequence"/>
</dbReference>
<dbReference type="AlphaFoldDB" id="A0A9N9LNF9"/>
<reference evidence="1" key="1">
    <citation type="submission" date="2021-07" db="EMBL/GenBank/DDBJ databases">
        <authorList>
            <person name="Durling M."/>
        </authorList>
    </citation>
    <scope>NUCLEOTIDE SEQUENCE</scope>
</reference>
<evidence type="ECO:0000313" key="2">
    <source>
        <dbReference type="Proteomes" id="UP000701801"/>
    </source>
</evidence>
<dbReference type="EMBL" id="CAJVRM010000262">
    <property type="protein sequence ID" value="CAG8978500.1"/>
    <property type="molecule type" value="Genomic_DNA"/>
</dbReference>
<dbReference type="PANTHER" id="PTHR35392">
    <property type="entry name" value="ZN(II)2CYS6 TRANSCRIPTION FACTOR (EUROFUNG)-RELATED-RELATED"/>
    <property type="match status" value="1"/>
</dbReference>
<organism evidence="1 2">
    <name type="scientific">Hymenoscyphus albidus</name>
    <dbReference type="NCBI Taxonomy" id="595503"/>
    <lineage>
        <taxon>Eukaryota</taxon>
        <taxon>Fungi</taxon>
        <taxon>Dikarya</taxon>
        <taxon>Ascomycota</taxon>
        <taxon>Pezizomycotina</taxon>
        <taxon>Leotiomycetes</taxon>
        <taxon>Helotiales</taxon>
        <taxon>Helotiaceae</taxon>
        <taxon>Hymenoscyphus</taxon>
    </lineage>
</organism>
<evidence type="ECO:0000313" key="1">
    <source>
        <dbReference type="EMBL" id="CAG8978500.1"/>
    </source>
</evidence>
<dbReference type="InterPro" id="IPR052973">
    <property type="entry name" value="Fungal_sec-metab_reg_TF"/>
</dbReference>
<accession>A0A9N9LNF9</accession>
<dbReference type="PANTHER" id="PTHR35392:SF5">
    <property type="entry name" value="ZN(2)-C6 FUNGAL-TYPE DOMAIN-CONTAINING PROTEIN"/>
    <property type="match status" value="1"/>
</dbReference>
<sequence>MCPEGHPFRRCSKANSNHTIPNCDRSPLPAYAPLFFPAYFNSRFVTEEIDKYVNANIQDFTNQSIPVTCAWFGQSHIELTATIFSPTPNSNAQENYTGGLGLSLGVSSLPIGLSPHDTDSAKKAINKYAEDILASRFDEISFAANMRTDLCPESSKGIMKTIFAFYQARKEKDPLLHDVLLFYLYLSLVPLPIIFTQTSASSITAKLGEAFKSTDRCSSRMLDRQIKHILYLSNRQVLARVLKTLEKHIRGRDSSSWPMLFCTILILASSIEALQSQAQIHFCTANSIPVTPAVTEQETAKQVCQDLDDIPFAQLKYLFHAIYRTSQPGKGGINPFVRGNLATERIGLDAPAREMIEGIRVVMARLPMRNDYKLPEYGCNTSWGQGFSELIQEGCWGVSWRLFGLVRWIMR</sequence>